<name>A0A5C6NDT1_9TELE</name>
<keyword evidence="2 4" id="KW-0560">Oxidoreductase</keyword>
<dbReference type="Gene3D" id="3.40.50.720">
    <property type="entry name" value="NAD(P)-binding Rossmann-like Domain"/>
    <property type="match status" value="3"/>
</dbReference>
<dbReference type="SUPFAM" id="SSF51735">
    <property type="entry name" value="NAD(P)-binding Rossmann-fold domains"/>
    <property type="match status" value="2"/>
</dbReference>
<organism evidence="7 8">
    <name type="scientific">Takifugu flavidus</name>
    <name type="common">sansaifugu</name>
    <dbReference type="NCBI Taxonomy" id="433684"/>
    <lineage>
        <taxon>Eukaryota</taxon>
        <taxon>Metazoa</taxon>
        <taxon>Chordata</taxon>
        <taxon>Craniata</taxon>
        <taxon>Vertebrata</taxon>
        <taxon>Euteleostomi</taxon>
        <taxon>Actinopterygii</taxon>
        <taxon>Neopterygii</taxon>
        <taxon>Teleostei</taxon>
        <taxon>Neoteleostei</taxon>
        <taxon>Acanthomorphata</taxon>
        <taxon>Eupercaria</taxon>
        <taxon>Tetraodontiformes</taxon>
        <taxon>Tetradontoidea</taxon>
        <taxon>Tetraodontidae</taxon>
        <taxon>Takifugu</taxon>
    </lineage>
</organism>
<keyword evidence="7" id="KW-0670">Pyruvate</keyword>
<evidence type="ECO:0000259" key="6">
    <source>
        <dbReference type="Pfam" id="PF02826"/>
    </source>
</evidence>
<feature type="domain" description="D-isomer specific 2-hydroxyacid dehydrogenase catalytic" evidence="5">
    <location>
        <begin position="78"/>
        <end position="363"/>
    </location>
</feature>
<evidence type="ECO:0000256" key="2">
    <source>
        <dbReference type="ARBA" id="ARBA00023002"/>
    </source>
</evidence>
<dbReference type="SUPFAM" id="SSF52283">
    <property type="entry name" value="Formate/glycerate dehydrogenase catalytic domain-like"/>
    <property type="match status" value="1"/>
</dbReference>
<dbReference type="InterPro" id="IPR006140">
    <property type="entry name" value="D-isomer_DH_NAD-bd"/>
</dbReference>
<dbReference type="InterPro" id="IPR006139">
    <property type="entry name" value="D-isomer_2_OHA_DH_cat_dom"/>
</dbReference>
<dbReference type="CDD" id="cd05301">
    <property type="entry name" value="GDH"/>
    <property type="match status" value="1"/>
</dbReference>
<proteinExistence type="inferred from homology"/>
<dbReference type="InterPro" id="IPR036291">
    <property type="entry name" value="NAD(P)-bd_dom_sf"/>
</dbReference>
<reference evidence="7 8" key="1">
    <citation type="submission" date="2019-04" db="EMBL/GenBank/DDBJ databases">
        <title>Chromosome genome assembly for Takifugu flavidus.</title>
        <authorList>
            <person name="Xiao S."/>
        </authorList>
    </citation>
    <scope>NUCLEOTIDE SEQUENCE [LARGE SCALE GENOMIC DNA]</scope>
    <source>
        <strain evidence="7">HTHZ2018</strain>
        <tissue evidence="7">Muscle</tissue>
    </source>
</reference>
<dbReference type="PROSITE" id="PS00065">
    <property type="entry name" value="D_2_HYDROXYACID_DH_1"/>
    <property type="match status" value="1"/>
</dbReference>
<evidence type="ECO:0000313" key="7">
    <source>
        <dbReference type="EMBL" id="TWW65236.1"/>
    </source>
</evidence>
<protein>
    <recommendedName>
        <fullName evidence="3">Glyoxylate reductase/hydroxypyruvate reductase</fullName>
    </recommendedName>
</protein>
<gene>
    <name evidence="7" type="ORF">D4764_21G0001360</name>
</gene>
<dbReference type="InterPro" id="IPR029752">
    <property type="entry name" value="D-isomer_DH_CS1"/>
</dbReference>
<dbReference type="Pfam" id="PF00389">
    <property type="entry name" value="2-Hacid_dh"/>
    <property type="match status" value="1"/>
</dbReference>
<feature type="domain" description="D-isomer specific 2-hydroxyacid dehydrogenase NAD-binding" evidence="6">
    <location>
        <begin position="366"/>
        <end position="446"/>
    </location>
</feature>
<sequence length="480" mass="52430">MQSLCLSQCIRSLWAPAQTNLLLKLGKVQKYVNCQLQHSKTMENKPWALISEIGALGYPEELIDIMMKRFHVVSHKDFLQNLQLYSPKVQVLFCWNNSPAVEPSLLRLLPSLKVVANGGAGINHLDVPYINSLGVKVTNTPGVVSSATADIALGLLLASARDIVTSHQIAVDPNTTSLPTSMMGVDVTGSTMGIVGMGNIGYKIAQRGRGFEMKILYYNRRRRNVKEEQAVGARYCQSLDELLKDSDFVVLAVNLTPETTGLIGHRELSLMRSTATLVNISRGQVVDQDALVDALRSGTIRGAALDVTHPEPLPRDHPLLSLPNVVITTHIGTNTMNTCHRMVESMINNSLAVLTGRPIPNEVRAHEPDRQKNTGLIGHRELSLMRSTATLVNISRGQVVDQDALVDALRSGTIRGAALDVTHPEPLPRDHPLLSLPNVVITTHIGTNTMNTCHRMVESMINNSLAVLTGQPIPNEVRAQ</sequence>
<dbReference type="PANTHER" id="PTHR10996">
    <property type="entry name" value="2-HYDROXYACID DEHYDROGENASE-RELATED"/>
    <property type="match status" value="1"/>
</dbReference>
<comment type="similarity">
    <text evidence="1 4">Belongs to the D-isomer specific 2-hydroxyacid dehydrogenase family.</text>
</comment>
<dbReference type="Pfam" id="PF02826">
    <property type="entry name" value="2-Hacid_dh_C"/>
    <property type="match status" value="2"/>
</dbReference>
<evidence type="ECO:0000256" key="1">
    <source>
        <dbReference type="ARBA" id="ARBA00005854"/>
    </source>
</evidence>
<dbReference type="PANTHER" id="PTHR10996:SF257">
    <property type="entry name" value="GLYOXYLATE REDUCTASE 1"/>
    <property type="match status" value="1"/>
</dbReference>
<evidence type="ECO:0000259" key="5">
    <source>
        <dbReference type="Pfam" id="PF00389"/>
    </source>
</evidence>
<evidence type="ECO:0000313" key="8">
    <source>
        <dbReference type="Proteomes" id="UP000324091"/>
    </source>
</evidence>
<dbReference type="GO" id="GO:0016618">
    <property type="term" value="F:hydroxypyruvate reductase [NAD(P)H] activity"/>
    <property type="evidence" value="ECO:0007669"/>
    <property type="project" value="TreeGrafter"/>
</dbReference>
<dbReference type="EMBL" id="RHFK02000014">
    <property type="protein sequence ID" value="TWW65236.1"/>
    <property type="molecule type" value="Genomic_DNA"/>
</dbReference>
<dbReference type="AlphaFoldDB" id="A0A5C6NDT1"/>
<comment type="caution">
    <text evidence="7">The sequence shown here is derived from an EMBL/GenBank/DDBJ whole genome shotgun (WGS) entry which is preliminary data.</text>
</comment>
<keyword evidence="8" id="KW-1185">Reference proteome</keyword>
<dbReference type="Proteomes" id="UP000324091">
    <property type="component" value="Chromosome 21"/>
</dbReference>
<accession>A0A5C6NDT1</accession>
<dbReference type="FunFam" id="3.40.50.720:FF:000026">
    <property type="entry name" value="Glyoxylate/hydroxypyruvate reductase B"/>
    <property type="match status" value="1"/>
</dbReference>
<evidence type="ECO:0000256" key="3">
    <source>
        <dbReference type="ARBA" id="ARBA00073306"/>
    </source>
</evidence>
<dbReference type="GO" id="GO:0005829">
    <property type="term" value="C:cytosol"/>
    <property type="evidence" value="ECO:0007669"/>
    <property type="project" value="TreeGrafter"/>
</dbReference>
<dbReference type="GO" id="GO:0030267">
    <property type="term" value="F:glyoxylate reductase (NADPH) activity"/>
    <property type="evidence" value="ECO:0007669"/>
    <property type="project" value="TreeGrafter"/>
</dbReference>
<evidence type="ECO:0000256" key="4">
    <source>
        <dbReference type="RuleBase" id="RU003719"/>
    </source>
</evidence>
<dbReference type="InterPro" id="IPR050223">
    <property type="entry name" value="D-isomer_2-hydroxyacid_DH"/>
</dbReference>
<feature type="domain" description="D-isomer specific 2-hydroxyacid dehydrogenase NAD-binding" evidence="6">
    <location>
        <begin position="153"/>
        <end position="332"/>
    </location>
</feature>
<dbReference type="GO" id="GO:0051287">
    <property type="term" value="F:NAD binding"/>
    <property type="evidence" value="ECO:0007669"/>
    <property type="project" value="InterPro"/>
</dbReference>